<dbReference type="RefSeq" id="WP_298384956.1">
    <property type="nucleotide sequence ID" value="NZ_JBFSHR010000013.1"/>
</dbReference>
<dbReference type="EMBL" id="JBFSHR010000013">
    <property type="protein sequence ID" value="MEX6429296.1"/>
    <property type="molecule type" value="Genomic_DNA"/>
</dbReference>
<sequence>MAIIVLRHAKARASAGSGGDLDRALDPVGIQQAKTVAQVIGHLAIDTSRLRVLVSPALRCQNTVAPLVSRFSVEPLVDKRLLEYASDSELLELVSLARSASGTWVICGHGPSLLRLVRLLVREQGAMVADRELSLGVAAFLYLEFWAVSGRPLSLLARYAPPRYQGTVLIG</sequence>
<organism evidence="1 2">
    <name type="scientific">Ferrimicrobium acidiphilum</name>
    <dbReference type="NCBI Taxonomy" id="121039"/>
    <lineage>
        <taxon>Bacteria</taxon>
        <taxon>Bacillati</taxon>
        <taxon>Actinomycetota</taxon>
        <taxon>Acidimicrobiia</taxon>
        <taxon>Acidimicrobiales</taxon>
        <taxon>Acidimicrobiaceae</taxon>
        <taxon>Ferrimicrobium</taxon>
    </lineage>
</organism>
<evidence type="ECO:0000313" key="2">
    <source>
        <dbReference type="Proteomes" id="UP001560267"/>
    </source>
</evidence>
<keyword evidence="2" id="KW-1185">Reference proteome</keyword>
<dbReference type="CDD" id="cd07067">
    <property type="entry name" value="HP_PGM_like"/>
    <property type="match status" value="1"/>
</dbReference>
<dbReference type="InterPro" id="IPR013078">
    <property type="entry name" value="His_Pase_superF_clade-1"/>
</dbReference>
<dbReference type="InterPro" id="IPR029033">
    <property type="entry name" value="His_PPase_superfam"/>
</dbReference>
<proteinExistence type="predicted"/>
<evidence type="ECO:0000313" key="1">
    <source>
        <dbReference type="EMBL" id="MEX6429296.1"/>
    </source>
</evidence>
<accession>A0ABV3Y2U8</accession>
<dbReference type="SMART" id="SM00855">
    <property type="entry name" value="PGAM"/>
    <property type="match status" value="1"/>
</dbReference>
<comment type="caution">
    <text evidence="1">The sequence shown here is derived from an EMBL/GenBank/DDBJ whole genome shotgun (WGS) entry which is preliminary data.</text>
</comment>
<reference evidence="1 2" key="1">
    <citation type="submission" date="2024-07" db="EMBL/GenBank/DDBJ databases">
        <title>Draft Genome Sequence of Ferrimicrobium acidiphilum Strain YE2023, Isolated from a Pulp of Bioleach Reactor.</title>
        <authorList>
            <person name="Elkina Y.A."/>
            <person name="Bulaeva A.G."/>
            <person name="Beletsky A.V."/>
            <person name="Mardanov A.V."/>
        </authorList>
    </citation>
    <scope>NUCLEOTIDE SEQUENCE [LARGE SCALE GENOMIC DNA]</scope>
    <source>
        <strain evidence="1 2">YE2023</strain>
    </source>
</reference>
<dbReference type="SUPFAM" id="SSF53254">
    <property type="entry name" value="Phosphoglycerate mutase-like"/>
    <property type="match status" value="1"/>
</dbReference>
<protein>
    <submittedName>
        <fullName evidence="1">Histidine phosphatase family protein</fullName>
    </submittedName>
</protein>
<dbReference type="Gene3D" id="3.40.50.1240">
    <property type="entry name" value="Phosphoglycerate mutase-like"/>
    <property type="match status" value="1"/>
</dbReference>
<dbReference type="Pfam" id="PF00300">
    <property type="entry name" value="His_Phos_1"/>
    <property type="match status" value="1"/>
</dbReference>
<name>A0ABV3Y2U8_9ACTN</name>
<dbReference type="Proteomes" id="UP001560267">
    <property type="component" value="Unassembled WGS sequence"/>
</dbReference>
<gene>
    <name evidence="1" type="ORF">AB6A68_05520</name>
</gene>